<protein>
    <submittedName>
        <fullName evidence="1">Haloacid dehalogenase</fullName>
    </submittedName>
</protein>
<reference evidence="1 2" key="1">
    <citation type="submission" date="2019-07" db="EMBL/GenBank/DDBJ databases">
        <title>Whole genome shotgun sequence of Agrococcus baldri NBRC 103055.</title>
        <authorList>
            <person name="Hosoyama A."/>
            <person name="Uohara A."/>
            <person name="Ohji S."/>
            <person name="Ichikawa N."/>
        </authorList>
    </citation>
    <scope>NUCLEOTIDE SEQUENCE [LARGE SCALE GENOMIC DNA]</scope>
    <source>
        <strain evidence="1 2">NBRC 103055</strain>
    </source>
</reference>
<dbReference type="AlphaFoldDB" id="A0AA87RF40"/>
<dbReference type="Gene3D" id="3.40.50.1000">
    <property type="entry name" value="HAD superfamily/HAD-like"/>
    <property type="match status" value="1"/>
</dbReference>
<dbReference type="InterPro" id="IPR036412">
    <property type="entry name" value="HAD-like_sf"/>
</dbReference>
<sequence>MERWLVGLDIDGTIVHEDDSMSDRVGDAVRSVVEAGHVVVLATGRSQSTTESTAARLGIEPTHLVSANGALVLERRDARYETVHVETFDPSTALRTIAQGLPTGSFMVEDASGHRRYTNGMIDWNLDEAEQVEFEQLLDAPAMRVVVMSPDHRVDEFLEIVESMGLHKVSYAIGYSSWLDIAPDGVNKATGLERVGELVGIPRSRTIVVGDGRNDIDMFQWVVAGGGRAVAMGQAPDEVKAAASEVTDTVDADGLALVLEGLLAKV</sequence>
<dbReference type="Gene3D" id="3.30.1240.10">
    <property type="match status" value="1"/>
</dbReference>
<organism evidence="1 2">
    <name type="scientific">Agrococcus baldri</name>
    <dbReference type="NCBI Taxonomy" id="153730"/>
    <lineage>
        <taxon>Bacteria</taxon>
        <taxon>Bacillati</taxon>
        <taxon>Actinomycetota</taxon>
        <taxon>Actinomycetes</taxon>
        <taxon>Micrococcales</taxon>
        <taxon>Microbacteriaceae</taxon>
        <taxon>Agrococcus</taxon>
    </lineage>
</organism>
<proteinExistence type="predicted"/>
<dbReference type="GO" id="GO:0016791">
    <property type="term" value="F:phosphatase activity"/>
    <property type="evidence" value="ECO:0007669"/>
    <property type="project" value="TreeGrafter"/>
</dbReference>
<dbReference type="EMBL" id="BJUU01000003">
    <property type="protein sequence ID" value="GEK79315.1"/>
    <property type="molecule type" value="Genomic_DNA"/>
</dbReference>
<dbReference type="SUPFAM" id="SSF56784">
    <property type="entry name" value="HAD-like"/>
    <property type="match status" value="1"/>
</dbReference>
<keyword evidence="2" id="KW-1185">Reference proteome</keyword>
<comment type="caution">
    <text evidence="1">The sequence shown here is derived from an EMBL/GenBank/DDBJ whole genome shotgun (WGS) entry which is preliminary data.</text>
</comment>
<evidence type="ECO:0000313" key="1">
    <source>
        <dbReference type="EMBL" id="GEK79315.1"/>
    </source>
</evidence>
<dbReference type="InterPro" id="IPR006379">
    <property type="entry name" value="HAD-SF_hydro_IIB"/>
</dbReference>
<dbReference type="NCBIfam" id="TIGR01484">
    <property type="entry name" value="HAD-SF-IIB"/>
    <property type="match status" value="1"/>
</dbReference>
<accession>A0AA87RF40</accession>
<dbReference type="GO" id="GO:0000287">
    <property type="term" value="F:magnesium ion binding"/>
    <property type="evidence" value="ECO:0007669"/>
    <property type="project" value="TreeGrafter"/>
</dbReference>
<dbReference type="RefSeq" id="WP_146792705.1">
    <property type="nucleotide sequence ID" value="NZ_BJUU01000003.1"/>
</dbReference>
<dbReference type="Pfam" id="PF08282">
    <property type="entry name" value="Hydrolase_3"/>
    <property type="match status" value="1"/>
</dbReference>
<name>A0AA87RF40_9MICO</name>
<dbReference type="PANTHER" id="PTHR10000:SF8">
    <property type="entry name" value="HAD SUPERFAMILY HYDROLASE-LIKE, TYPE 3"/>
    <property type="match status" value="1"/>
</dbReference>
<dbReference type="Proteomes" id="UP000321749">
    <property type="component" value="Unassembled WGS sequence"/>
</dbReference>
<dbReference type="PANTHER" id="PTHR10000">
    <property type="entry name" value="PHOSPHOSERINE PHOSPHATASE"/>
    <property type="match status" value="1"/>
</dbReference>
<gene>
    <name evidence="1" type="ORF">ABA31_06660</name>
</gene>
<dbReference type="InterPro" id="IPR023214">
    <property type="entry name" value="HAD_sf"/>
</dbReference>
<dbReference type="GO" id="GO:0005829">
    <property type="term" value="C:cytosol"/>
    <property type="evidence" value="ECO:0007669"/>
    <property type="project" value="TreeGrafter"/>
</dbReference>
<evidence type="ECO:0000313" key="2">
    <source>
        <dbReference type="Proteomes" id="UP000321749"/>
    </source>
</evidence>